<keyword evidence="2" id="KW-1185">Reference proteome</keyword>
<dbReference type="OrthoDB" id="8023715at2759"/>
<proteinExistence type="predicted"/>
<dbReference type="Proteomes" id="UP000494106">
    <property type="component" value="Unassembled WGS sequence"/>
</dbReference>
<evidence type="ECO:0000313" key="2">
    <source>
        <dbReference type="Proteomes" id="UP000494106"/>
    </source>
</evidence>
<protein>
    <submittedName>
        <fullName evidence="1">Uncharacterized protein</fullName>
    </submittedName>
</protein>
<dbReference type="EMBL" id="CADEBC010000220">
    <property type="protein sequence ID" value="CAB3226569.1"/>
    <property type="molecule type" value="Genomic_DNA"/>
</dbReference>
<organism evidence="1 2">
    <name type="scientific">Arctia plantaginis</name>
    <name type="common">Wood tiger moth</name>
    <name type="synonym">Phalaena plantaginis</name>
    <dbReference type="NCBI Taxonomy" id="874455"/>
    <lineage>
        <taxon>Eukaryota</taxon>
        <taxon>Metazoa</taxon>
        <taxon>Ecdysozoa</taxon>
        <taxon>Arthropoda</taxon>
        <taxon>Hexapoda</taxon>
        <taxon>Insecta</taxon>
        <taxon>Pterygota</taxon>
        <taxon>Neoptera</taxon>
        <taxon>Endopterygota</taxon>
        <taxon>Lepidoptera</taxon>
        <taxon>Glossata</taxon>
        <taxon>Ditrysia</taxon>
        <taxon>Noctuoidea</taxon>
        <taxon>Erebidae</taxon>
        <taxon>Arctiinae</taxon>
        <taxon>Arctia</taxon>
    </lineage>
</organism>
<name>A0A8S0Z3P7_ARCPL</name>
<sequence length="669" mass="74333">MIFDMLKVLIIYLALCFLTHAVYISRLSPSNRITAVNRVRSPTAFRPGVNLQSLQTVQRPWTYGSMRFPTVASDRAPYVLYRNQPQRYVIKHYGPSSHRNIFTHSPWKTTARLPAMSSFTSQYEFVKPASAAQFLLDSDGGAIHTIPAPNLGLSEKPIVVLETSVNPISEKAKPSYEVTEKYPDGEYNTAKIQPPVGFSKKKYFTRPALQNLIRNGGAEYSFPSLSFNQHHRLAPQQFHMQNFNNLPSPQDLIHTGTEEIFVPPDALYQSDPMFLQKLQGQLMQRFPALEFIPYAPDMTYQGHLQPQQQASQNHPQIVSLENEQLDKPLAIHVPKQSEEIETQESTVVTLSPQAFTALNTTVKQIEETTPQQPQNITLEPVAVDSQPLTTTIKYGIETNTEEQNTTPIYYAQVGQSVGSVIANGFYSAINDVRAAAAMAQEKASEATPTKTTEDKTTTTTTTTIPDLKADFVKSEDKSENKTTTELKPVNVASTLLRPDDKQSKVNEEGAVYAGQIVEATISEDQDFNKEKKSLISKRAPIRLFAIAGSNNISSASNTASIPEVTVVKAKIPAKSKLTFDDKTGEPILRIYASYVDTPSQKDAIIAKLSTLKPNKDSIIKRDLAESWKGATVKSTAKTQGSDANQGTQFGLKLKQRSDDYIPLFEDYDD</sequence>
<accession>A0A8S0Z3P7</accession>
<dbReference type="AlphaFoldDB" id="A0A8S0Z3P7"/>
<gene>
    <name evidence="1" type="ORF">APLA_LOCUS2952</name>
</gene>
<reference evidence="1 2" key="1">
    <citation type="submission" date="2020-04" db="EMBL/GenBank/DDBJ databases">
        <authorList>
            <person name="Wallbank WR R."/>
            <person name="Pardo Diaz C."/>
            <person name="Kozak K."/>
            <person name="Martin S."/>
            <person name="Jiggins C."/>
            <person name="Moest M."/>
            <person name="Warren A I."/>
            <person name="Byers J.R.P. K."/>
            <person name="Montejo-Kovacevich G."/>
            <person name="Yen C E."/>
        </authorList>
    </citation>
    <scope>NUCLEOTIDE SEQUENCE [LARGE SCALE GENOMIC DNA]</scope>
</reference>
<comment type="caution">
    <text evidence="1">The sequence shown here is derived from an EMBL/GenBank/DDBJ whole genome shotgun (WGS) entry which is preliminary data.</text>
</comment>
<evidence type="ECO:0000313" key="1">
    <source>
        <dbReference type="EMBL" id="CAB3226569.1"/>
    </source>
</evidence>